<comment type="caution">
    <text evidence="2">The sequence shown here is derived from an EMBL/GenBank/DDBJ whole genome shotgun (WGS) entry which is preliminary data.</text>
</comment>
<feature type="region of interest" description="Disordered" evidence="1">
    <location>
        <begin position="1"/>
        <end position="27"/>
    </location>
</feature>
<feature type="compositionally biased region" description="Low complexity" evidence="1">
    <location>
        <begin position="15"/>
        <end position="25"/>
    </location>
</feature>
<organism evidence="2 3">
    <name type="scientific">Phytophthora fragariae</name>
    <dbReference type="NCBI Taxonomy" id="53985"/>
    <lineage>
        <taxon>Eukaryota</taxon>
        <taxon>Sar</taxon>
        <taxon>Stramenopiles</taxon>
        <taxon>Oomycota</taxon>
        <taxon>Peronosporomycetes</taxon>
        <taxon>Peronosporales</taxon>
        <taxon>Peronosporaceae</taxon>
        <taxon>Phytophthora</taxon>
    </lineage>
</organism>
<evidence type="ECO:0000256" key="1">
    <source>
        <dbReference type="SAM" id="MobiDB-lite"/>
    </source>
</evidence>
<gene>
    <name evidence="2" type="ORF">PF008_g29049</name>
</gene>
<evidence type="ECO:0000313" key="3">
    <source>
        <dbReference type="Proteomes" id="UP000486351"/>
    </source>
</evidence>
<dbReference type="EMBL" id="QXFY01004567">
    <property type="protein sequence ID" value="KAE9276647.1"/>
    <property type="molecule type" value="Genomic_DNA"/>
</dbReference>
<dbReference type="AlphaFoldDB" id="A0A6G0QAC4"/>
<name>A0A6G0QAC4_9STRA</name>
<protein>
    <submittedName>
        <fullName evidence="2">Uncharacterized protein</fullName>
    </submittedName>
</protein>
<proteinExistence type="predicted"/>
<evidence type="ECO:0000313" key="2">
    <source>
        <dbReference type="EMBL" id="KAE9276647.1"/>
    </source>
</evidence>
<sequence>MRPRLPANETRRTMTESTRTRSQTRVNSRLTPTVMSMPQTTTSVELLRQGPSLGRTIVVSRVELADSNVTERDVVRTKVLLETRANVSVISASFAKKLRVREVLDHDCSLEVRGINPAIMETQRRALVKGTLGWKHAYEFEMWVMDNRDSGR</sequence>
<accession>A0A6G0QAC4</accession>
<dbReference type="Proteomes" id="UP000486351">
    <property type="component" value="Unassembled WGS sequence"/>
</dbReference>
<reference evidence="2 3" key="1">
    <citation type="submission" date="2018-09" db="EMBL/GenBank/DDBJ databases">
        <title>Genomic investigation of the strawberry pathogen Phytophthora fragariae indicates pathogenicity is determined by transcriptional variation in three key races.</title>
        <authorList>
            <person name="Adams T.M."/>
            <person name="Armitage A.D."/>
            <person name="Sobczyk M.K."/>
            <person name="Bates H.J."/>
            <person name="Dunwell J.M."/>
            <person name="Nellist C.F."/>
            <person name="Harrison R.J."/>
        </authorList>
    </citation>
    <scope>NUCLEOTIDE SEQUENCE [LARGE SCALE GENOMIC DNA]</scope>
    <source>
        <strain evidence="2 3">NOV-77</strain>
    </source>
</reference>